<dbReference type="GO" id="GO:0046872">
    <property type="term" value="F:metal ion binding"/>
    <property type="evidence" value="ECO:0007669"/>
    <property type="project" value="UniProtKB-KW"/>
</dbReference>
<proteinExistence type="inferred from homology"/>
<evidence type="ECO:0000256" key="1">
    <source>
        <dbReference type="ARBA" id="ARBA00001971"/>
    </source>
</evidence>
<dbReference type="GO" id="GO:0016712">
    <property type="term" value="F:oxidoreductase activity, acting on paired donors, with incorporation or reduction of molecular oxygen, reduced flavin or flavoprotein as one donor, and incorporation of one atom of oxygen"/>
    <property type="evidence" value="ECO:0007669"/>
    <property type="project" value="UniProtKB-ARBA"/>
</dbReference>
<gene>
    <name evidence="13" type="ORF">AAHA92_03411</name>
</gene>
<organism evidence="13 14">
    <name type="scientific">Salvia divinorum</name>
    <name type="common">Maria pastora</name>
    <name type="synonym">Diviner's sage</name>
    <dbReference type="NCBI Taxonomy" id="28513"/>
    <lineage>
        <taxon>Eukaryota</taxon>
        <taxon>Viridiplantae</taxon>
        <taxon>Streptophyta</taxon>
        <taxon>Embryophyta</taxon>
        <taxon>Tracheophyta</taxon>
        <taxon>Spermatophyta</taxon>
        <taxon>Magnoliopsida</taxon>
        <taxon>eudicotyledons</taxon>
        <taxon>Gunneridae</taxon>
        <taxon>Pentapetalae</taxon>
        <taxon>asterids</taxon>
        <taxon>lamiids</taxon>
        <taxon>Lamiales</taxon>
        <taxon>Lamiaceae</taxon>
        <taxon>Nepetoideae</taxon>
        <taxon>Mentheae</taxon>
        <taxon>Salviinae</taxon>
        <taxon>Salvia</taxon>
        <taxon>Salvia subgen. Calosphace</taxon>
    </lineage>
</organism>
<keyword evidence="9 12" id="KW-0472">Membrane</keyword>
<keyword evidence="5 10" id="KW-0479">Metal-binding</keyword>
<keyword evidence="14" id="KW-1185">Reference proteome</keyword>
<dbReference type="PANTHER" id="PTHR47943">
    <property type="entry name" value="CYTOCHROME P450 93A3-LIKE"/>
    <property type="match status" value="1"/>
</dbReference>
<sequence>MELTWFWLAVVAILAGSLVLLARRRKKKMGRLPPGPKGIPFLGHLHMLGKNPHQDLQRIAKDHGSIMYMQFGFVPNIVVSSPQAAELFLKTHDLIFASRPPHQGSKYVSWDQRNLSFGEYGPYWRNMRKLCTLELLSTQKINSFQPMRREEIGLFVESINEASRLHVAVDLSAKVWSLTSETGCRMVFGKKYDDKDIDERGFKTVIQEVMKLAAAPNLGDYFPFLGVLDLQGLTRKMKALAEVFDDFFEKIIEDHVRAGDRHDQTKDIVDTMMSIMQSGQAEFQFDRRHVKAIMLDLLIGSMDSSASSVEWILSELMRNPTIMKKLQKELEQVVGLKRMVEESDLDQLEYLDMIVKETFRLHPVAPLLVPHYAREDSKVNGYDIPKESRILVNTYAIGRDPNVWTDPEMFIPERFSGSDIDLRGQHFQLLPFGSGRRGCPGIQLGLIQVRLIVSQLVHCFDWQLPNDMSPEELDMNEEFGLAVTRANHLMAIPTFRLHK</sequence>
<comment type="cofactor">
    <cofactor evidence="1 10">
        <name>heme</name>
        <dbReference type="ChEBI" id="CHEBI:30413"/>
    </cofactor>
</comment>
<evidence type="ECO:0000256" key="9">
    <source>
        <dbReference type="ARBA" id="ARBA00023136"/>
    </source>
</evidence>
<evidence type="ECO:0000256" key="7">
    <source>
        <dbReference type="ARBA" id="ARBA00023004"/>
    </source>
</evidence>
<evidence type="ECO:0000313" key="14">
    <source>
        <dbReference type="Proteomes" id="UP001567538"/>
    </source>
</evidence>
<comment type="similarity">
    <text evidence="3 11">Belongs to the cytochrome P450 family.</text>
</comment>
<evidence type="ECO:0000256" key="5">
    <source>
        <dbReference type="ARBA" id="ARBA00022723"/>
    </source>
</evidence>
<dbReference type="GO" id="GO:0016020">
    <property type="term" value="C:membrane"/>
    <property type="evidence" value="ECO:0007669"/>
    <property type="project" value="UniProtKB-SubCell"/>
</dbReference>
<keyword evidence="4 10" id="KW-0349">Heme</keyword>
<reference evidence="13 14" key="1">
    <citation type="submission" date="2024-06" db="EMBL/GenBank/DDBJ databases">
        <title>A chromosome level genome sequence of Diviner's sage (Salvia divinorum).</title>
        <authorList>
            <person name="Ford S.A."/>
            <person name="Ro D.-K."/>
            <person name="Ness R.W."/>
            <person name="Phillips M.A."/>
        </authorList>
    </citation>
    <scope>NUCLEOTIDE SEQUENCE [LARGE SCALE GENOMIC DNA]</scope>
    <source>
        <strain evidence="13">SAF-2024a</strain>
        <tissue evidence="13">Leaf</tissue>
    </source>
</reference>
<comment type="subcellular location">
    <subcellularLocation>
        <location evidence="2">Membrane</location>
        <topology evidence="2">Single-pass membrane protein</topology>
    </subcellularLocation>
</comment>
<keyword evidence="12" id="KW-1133">Transmembrane helix</keyword>
<name>A0ABD1IJQ6_SALDI</name>
<feature type="transmembrane region" description="Helical" evidence="12">
    <location>
        <begin position="6"/>
        <end position="22"/>
    </location>
</feature>
<dbReference type="AlphaFoldDB" id="A0ABD1IJQ6"/>
<dbReference type="PROSITE" id="PS00086">
    <property type="entry name" value="CYTOCHROME_P450"/>
    <property type="match status" value="1"/>
</dbReference>
<evidence type="ECO:0000313" key="13">
    <source>
        <dbReference type="EMBL" id="KAL1567999.1"/>
    </source>
</evidence>
<keyword evidence="12" id="KW-0812">Transmembrane</keyword>
<evidence type="ECO:0000256" key="8">
    <source>
        <dbReference type="ARBA" id="ARBA00023033"/>
    </source>
</evidence>
<dbReference type="InterPro" id="IPR017972">
    <property type="entry name" value="Cyt_P450_CS"/>
</dbReference>
<keyword evidence="6 11" id="KW-0560">Oxidoreductase</keyword>
<evidence type="ECO:0000256" key="6">
    <source>
        <dbReference type="ARBA" id="ARBA00023002"/>
    </source>
</evidence>
<dbReference type="CDD" id="cd11072">
    <property type="entry name" value="CYP71-like"/>
    <property type="match status" value="1"/>
</dbReference>
<evidence type="ECO:0000256" key="12">
    <source>
        <dbReference type="SAM" id="Phobius"/>
    </source>
</evidence>
<dbReference type="InterPro" id="IPR002401">
    <property type="entry name" value="Cyt_P450_E_grp-I"/>
</dbReference>
<evidence type="ECO:0000256" key="4">
    <source>
        <dbReference type="ARBA" id="ARBA00022617"/>
    </source>
</evidence>
<dbReference type="PRINTS" id="PR00463">
    <property type="entry name" value="EP450I"/>
</dbReference>
<accession>A0ABD1IJQ6</accession>
<dbReference type="Proteomes" id="UP001567538">
    <property type="component" value="Unassembled WGS sequence"/>
</dbReference>
<dbReference type="SUPFAM" id="SSF48264">
    <property type="entry name" value="Cytochrome P450"/>
    <property type="match status" value="1"/>
</dbReference>
<dbReference type="PANTHER" id="PTHR47943:SF2">
    <property type="entry name" value="CYTOCHROME P450"/>
    <property type="match status" value="1"/>
</dbReference>
<evidence type="ECO:0000256" key="3">
    <source>
        <dbReference type="ARBA" id="ARBA00010617"/>
    </source>
</evidence>
<dbReference type="InterPro" id="IPR036396">
    <property type="entry name" value="Cyt_P450_sf"/>
</dbReference>
<dbReference type="InterPro" id="IPR001128">
    <property type="entry name" value="Cyt_P450"/>
</dbReference>
<dbReference type="Pfam" id="PF00067">
    <property type="entry name" value="p450"/>
    <property type="match status" value="1"/>
</dbReference>
<dbReference type="FunFam" id="1.10.630.10:FF:000011">
    <property type="entry name" value="Cytochrome P450 83B1"/>
    <property type="match status" value="1"/>
</dbReference>
<dbReference type="Gene3D" id="1.10.630.10">
    <property type="entry name" value="Cytochrome P450"/>
    <property type="match status" value="1"/>
</dbReference>
<keyword evidence="8 11" id="KW-0503">Monooxygenase</keyword>
<dbReference type="EMBL" id="JBEAFC010000002">
    <property type="protein sequence ID" value="KAL1567999.1"/>
    <property type="molecule type" value="Genomic_DNA"/>
</dbReference>
<dbReference type="GO" id="GO:0016114">
    <property type="term" value="P:terpenoid biosynthetic process"/>
    <property type="evidence" value="ECO:0007669"/>
    <property type="project" value="UniProtKB-ARBA"/>
</dbReference>
<evidence type="ECO:0000256" key="10">
    <source>
        <dbReference type="PIRSR" id="PIRSR602401-1"/>
    </source>
</evidence>
<protein>
    <submittedName>
        <fullName evidence="13">Cytochrome P450 71AU50-like</fullName>
    </submittedName>
</protein>
<evidence type="ECO:0000256" key="2">
    <source>
        <dbReference type="ARBA" id="ARBA00004167"/>
    </source>
</evidence>
<evidence type="ECO:0000256" key="11">
    <source>
        <dbReference type="RuleBase" id="RU000461"/>
    </source>
</evidence>
<keyword evidence="7 10" id="KW-0408">Iron</keyword>
<comment type="caution">
    <text evidence="13">The sequence shown here is derived from an EMBL/GenBank/DDBJ whole genome shotgun (WGS) entry which is preliminary data.</text>
</comment>
<dbReference type="PRINTS" id="PR00385">
    <property type="entry name" value="P450"/>
</dbReference>
<feature type="binding site" description="axial binding residue" evidence="10">
    <location>
        <position position="439"/>
    </location>
    <ligand>
        <name>heme</name>
        <dbReference type="ChEBI" id="CHEBI:30413"/>
    </ligand>
    <ligandPart>
        <name>Fe</name>
        <dbReference type="ChEBI" id="CHEBI:18248"/>
    </ligandPart>
</feature>